<name>A0ABV0RCW6_9TELE</name>
<keyword evidence="1" id="KW-0812">Transmembrane</keyword>
<protein>
    <submittedName>
        <fullName evidence="2">Uncharacterized protein</fullName>
    </submittedName>
</protein>
<organism evidence="2 3">
    <name type="scientific">Xenoophorus captivus</name>
    <dbReference type="NCBI Taxonomy" id="1517983"/>
    <lineage>
        <taxon>Eukaryota</taxon>
        <taxon>Metazoa</taxon>
        <taxon>Chordata</taxon>
        <taxon>Craniata</taxon>
        <taxon>Vertebrata</taxon>
        <taxon>Euteleostomi</taxon>
        <taxon>Actinopterygii</taxon>
        <taxon>Neopterygii</taxon>
        <taxon>Teleostei</taxon>
        <taxon>Neoteleostei</taxon>
        <taxon>Acanthomorphata</taxon>
        <taxon>Ovalentaria</taxon>
        <taxon>Atherinomorphae</taxon>
        <taxon>Cyprinodontiformes</taxon>
        <taxon>Goodeidae</taxon>
        <taxon>Xenoophorus</taxon>
    </lineage>
</organism>
<evidence type="ECO:0000256" key="1">
    <source>
        <dbReference type="SAM" id="Phobius"/>
    </source>
</evidence>
<reference evidence="2 3" key="1">
    <citation type="submission" date="2021-06" db="EMBL/GenBank/DDBJ databases">
        <authorList>
            <person name="Palmer J.M."/>
        </authorList>
    </citation>
    <scope>NUCLEOTIDE SEQUENCE [LARGE SCALE GENOMIC DNA]</scope>
    <source>
        <strain evidence="2 3">XC_2019</strain>
        <tissue evidence="2">Muscle</tissue>
    </source>
</reference>
<evidence type="ECO:0000313" key="2">
    <source>
        <dbReference type="EMBL" id="MEQ2205989.1"/>
    </source>
</evidence>
<sequence>MRLKTTYTQMTKSCLATRKLWVRLHRSPLPRVNVPLDWTPRSLLICVSVYECVKVTEVMWLWCFLTVLIFPCICVLFLVAAAIQVEDELTGAVENIIVKKEEGDGTTSLKQGVDLTVEGGVGGDEGVETVELTVNEETTPASANGDLTPEMILSMMDR</sequence>
<keyword evidence="1" id="KW-0472">Membrane</keyword>
<proteinExistence type="predicted"/>
<feature type="transmembrane region" description="Helical" evidence="1">
    <location>
        <begin position="59"/>
        <end position="83"/>
    </location>
</feature>
<keyword evidence="3" id="KW-1185">Reference proteome</keyword>
<evidence type="ECO:0000313" key="3">
    <source>
        <dbReference type="Proteomes" id="UP001434883"/>
    </source>
</evidence>
<keyword evidence="1" id="KW-1133">Transmembrane helix</keyword>
<comment type="caution">
    <text evidence="2">The sequence shown here is derived from an EMBL/GenBank/DDBJ whole genome shotgun (WGS) entry which is preliminary data.</text>
</comment>
<dbReference type="Proteomes" id="UP001434883">
    <property type="component" value="Unassembled WGS sequence"/>
</dbReference>
<dbReference type="EMBL" id="JAHRIN010042447">
    <property type="protein sequence ID" value="MEQ2205989.1"/>
    <property type="molecule type" value="Genomic_DNA"/>
</dbReference>
<accession>A0ABV0RCW6</accession>
<gene>
    <name evidence="2" type="ORF">XENOCAPTIV_020333</name>
</gene>